<name>D7C8F4_STRBB</name>
<accession>D7C8F4</accession>
<dbReference type="InterPro" id="IPR046081">
    <property type="entry name" value="DUF6099"/>
</dbReference>
<dbReference type="eggNOG" id="ENOG50342BD">
    <property type="taxonomic scope" value="Bacteria"/>
</dbReference>
<dbReference type="KEGG" id="sbh:SBI_03222"/>
<proteinExistence type="predicted"/>
<evidence type="ECO:0000313" key="1">
    <source>
        <dbReference type="EMBL" id="ADI06343.1"/>
    </source>
</evidence>
<evidence type="ECO:0000313" key="2">
    <source>
        <dbReference type="Proteomes" id="UP000000377"/>
    </source>
</evidence>
<protein>
    <submittedName>
        <fullName evidence="1">Uncharacterized protein</fullName>
    </submittedName>
</protein>
<gene>
    <name evidence="1" type="ordered locus">SBI_03222</name>
</gene>
<organism evidence="1 2">
    <name type="scientific">Streptomyces bingchenggensis (strain BCW-1)</name>
    <dbReference type="NCBI Taxonomy" id="749414"/>
    <lineage>
        <taxon>Bacteria</taxon>
        <taxon>Bacillati</taxon>
        <taxon>Actinomycetota</taxon>
        <taxon>Actinomycetes</taxon>
        <taxon>Kitasatosporales</taxon>
        <taxon>Streptomycetaceae</taxon>
        <taxon>Streptomyces</taxon>
    </lineage>
</organism>
<dbReference type="Proteomes" id="UP000000377">
    <property type="component" value="Chromosome"/>
</dbReference>
<dbReference type="EMBL" id="CP002047">
    <property type="protein sequence ID" value="ADI06343.1"/>
    <property type="molecule type" value="Genomic_DNA"/>
</dbReference>
<dbReference type="PATRIC" id="fig|749414.3.peg.3340"/>
<dbReference type="AlphaFoldDB" id="D7C8F4"/>
<dbReference type="STRING" id="749414.SBI_03222"/>
<dbReference type="Pfam" id="PF19594">
    <property type="entry name" value="DUF6099"/>
    <property type="match status" value="1"/>
</dbReference>
<dbReference type="HOGENOM" id="CLU_118141_0_0_11"/>
<sequence>MWEVRLRGERGMDAMRLIGVTRHALAQAGTVHDIVAEAWQIQALAEAIGGHFVVSGPAAARAEARGLCEAGNRARGALFHPALHHPALHSGGLRAGQLSEVRDPREVLLALGDLLAEAGFALVGVASNTDEEALYWQCVEAIDAADEARDRVHGMLRHMTVLEWGGAA</sequence>
<reference evidence="1 2" key="1">
    <citation type="journal article" date="2010" name="J. Bacteriol.">
        <title>Genome sequence of the milbemycin-producing bacterium Streptomyces bingchenggensis.</title>
        <authorList>
            <person name="Wang X.J."/>
            <person name="Yan Y.J."/>
            <person name="Zhang B."/>
            <person name="An J."/>
            <person name="Wang J.J."/>
            <person name="Tian J."/>
            <person name="Jiang L."/>
            <person name="Chen Y.H."/>
            <person name="Huang S.X."/>
            <person name="Yin M."/>
            <person name="Zhang J."/>
            <person name="Gao A.L."/>
            <person name="Liu C.X."/>
            <person name="Zhu Z.X."/>
            <person name="Xiang W.S."/>
        </authorList>
    </citation>
    <scope>NUCLEOTIDE SEQUENCE [LARGE SCALE GENOMIC DNA]</scope>
    <source>
        <strain evidence="1 2">BCW-1</strain>
    </source>
</reference>
<keyword evidence="2" id="KW-1185">Reference proteome</keyword>